<reference evidence="2" key="1">
    <citation type="submission" date="2020-06" db="EMBL/GenBank/DDBJ databases">
        <authorList>
            <person name="Li T."/>
            <person name="Hu X."/>
            <person name="Zhang T."/>
            <person name="Song X."/>
            <person name="Zhang H."/>
            <person name="Dai N."/>
            <person name="Sheng W."/>
            <person name="Hou X."/>
            <person name="Wei L."/>
        </authorList>
    </citation>
    <scope>NUCLEOTIDE SEQUENCE</scope>
    <source>
        <strain evidence="2">3651</strain>
        <tissue evidence="2">Leaf</tissue>
    </source>
</reference>
<dbReference type="EMBL" id="JACGWO010000004">
    <property type="protein sequence ID" value="KAK4429069.1"/>
    <property type="molecule type" value="Genomic_DNA"/>
</dbReference>
<evidence type="ECO:0000313" key="3">
    <source>
        <dbReference type="Proteomes" id="UP001293254"/>
    </source>
</evidence>
<accession>A0AAE1YF97</accession>
<proteinExistence type="predicted"/>
<dbReference type="Proteomes" id="UP001293254">
    <property type="component" value="Unassembled WGS sequence"/>
</dbReference>
<keyword evidence="3" id="KW-1185">Reference proteome</keyword>
<sequence>MVKRAVNLCRAIITVGGVKTKRRGLKTRKTAKGFQIEEKLFIKVPSRLIKRLREKELEGLMMWARERNTKEDERGEATKEISGPKGYEGDLRASNCDLVLIQEKTSY</sequence>
<organism evidence="2 3">
    <name type="scientific">Sesamum alatum</name>
    <dbReference type="NCBI Taxonomy" id="300844"/>
    <lineage>
        <taxon>Eukaryota</taxon>
        <taxon>Viridiplantae</taxon>
        <taxon>Streptophyta</taxon>
        <taxon>Embryophyta</taxon>
        <taxon>Tracheophyta</taxon>
        <taxon>Spermatophyta</taxon>
        <taxon>Magnoliopsida</taxon>
        <taxon>eudicotyledons</taxon>
        <taxon>Gunneridae</taxon>
        <taxon>Pentapetalae</taxon>
        <taxon>asterids</taxon>
        <taxon>lamiids</taxon>
        <taxon>Lamiales</taxon>
        <taxon>Pedaliaceae</taxon>
        <taxon>Sesamum</taxon>
    </lineage>
</organism>
<gene>
    <name evidence="2" type="ORF">Salat_1206900</name>
</gene>
<reference evidence="2" key="2">
    <citation type="journal article" date="2024" name="Plant">
        <title>Genomic evolution and insights into agronomic trait innovations of Sesamum species.</title>
        <authorList>
            <person name="Miao H."/>
            <person name="Wang L."/>
            <person name="Qu L."/>
            <person name="Liu H."/>
            <person name="Sun Y."/>
            <person name="Le M."/>
            <person name="Wang Q."/>
            <person name="Wei S."/>
            <person name="Zheng Y."/>
            <person name="Lin W."/>
            <person name="Duan Y."/>
            <person name="Cao H."/>
            <person name="Xiong S."/>
            <person name="Wang X."/>
            <person name="Wei L."/>
            <person name="Li C."/>
            <person name="Ma Q."/>
            <person name="Ju M."/>
            <person name="Zhao R."/>
            <person name="Li G."/>
            <person name="Mu C."/>
            <person name="Tian Q."/>
            <person name="Mei H."/>
            <person name="Zhang T."/>
            <person name="Gao T."/>
            <person name="Zhang H."/>
        </authorList>
    </citation>
    <scope>NUCLEOTIDE SEQUENCE</scope>
    <source>
        <tissue evidence="2">Leaf</tissue>
    </source>
</reference>
<name>A0AAE1YF97_9LAMI</name>
<evidence type="ECO:0000313" key="2">
    <source>
        <dbReference type="EMBL" id="KAK4429069.1"/>
    </source>
</evidence>
<feature type="region of interest" description="Disordered" evidence="1">
    <location>
        <begin position="69"/>
        <end position="88"/>
    </location>
</feature>
<protein>
    <submittedName>
        <fullName evidence="2">Uncharacterized protein</fullName>
    </submittedName>
</protein>
<feature type="compositionally biased region" description="Basic and acidic residues" evidence="1">
    <location>
        <begin position="69"/>
        <end position="79"/>
    </location>
</feature>
<comment type="caution">
    <text evidence="2">The sequence shown here is derived from an EMBL/GenBank/DDBJ whole genome shotgun (WGS) entry which is preliminary data.</text>
</comment>
<evidence type="ECO:0000256" key="1">
    <source>
        <dbReference type="SAM" id="MobiDB-lite"/>
    </source>
</evidence>
<dbReference type="AlphaFoldDB" id="A0AAE1YF97"/>